<accession>A0ABY9E3Z8</accession>
<evidence type="ECO:0000313" key="2">
    <source>
        <dbReference type="Proteomes" id="UP001321460"/>
    </source>
</evidence>
<organism evidence="1 2">
    <name type="scientific">Treponema paraluiscuniculi</name>
    <dbReference type="NCBI Taxonomy" id="53435"/>
    <lineage>
        <taxon>Bacteria</taxon>
        <taxon>Pseudomonadati</taxon>
        <taxon>Spirochaetota</taxon>
        <taxon>Spirochaetia</taxon>
        <taxon>Spirochaetales</taxon>
        <taxon>Treponemataceae</taxon>
        <taxon>Treponema</taxon>
    </lineage>
</organism>
<sequence>MYFACNKRRGYTRVALWGVDYLVIQEKFLCYTKRLLFSAGLLHDSIP</sequence>
<evidence type="ECO:0000313" key="1">
    <source>
        <dbReference type="EMBL" id="WKC72897.1"/>
    </source>
</evidence>
<dbReference type="Proteomes" id="UP001321460">
    <property type="component" value="Chromosome"/>
</dbReference>
<gene>
    <name evidence="1" type="ORF">TPLL2_1041a</name>
</gene>
<name>A0ABY9E3Z8_9SPIR</name>
<reference evidence="1 2" key="1">
    <citation type="submission" date="2022-05" db="EMBL/GenBank/DDBJ databases">
        <title>Treponema leporis L2 test.</title>
        <authorList>
            <person name="Cejkova D."/>
        </authorList>
    </citation>
    <scope>NUCLEOTIDE SEQUENCE [LARGE SCALE GENOMIC DNA]</scope>
    <source>
        <strain evidence="1 2">L2</strain>
    </source>
</reference>
<protein>
    <submittedName>
        <fullName evidence="1">Uncharacterized protein</fullName>
    </submittedName>
</protein>
<proteinExistence type="predicted"/>
<dbReference type="EMBL" id="CP097901">
    <property type="protein sequence ID" value="WKC72897.1"/>
    <property type="molecule type" value="Genomic_DNA"/>
</dbReference>
<keyword evidence="2" id="KW-1185">Reference proteome</keyword>